<dbReference type="InterPro" id="IPR032877">
    <property type="entry name" value="Transposase_HTH"/>
</dbReference>
<name>A0A1G9WEM3_9GAMM</name>
<dbReference type="PANTHER" id="PTHR33498">
    <property type="entry name" value="TRANSPOSASE FOR INSERTION SEQUENCE ELEMENT IS1557"/>
    <property type="match status" value="1"/>
</dbReference>
<dbReference type="EMBL" id="FNGH01000021">
    <property type="protein sequence ID" value="SDM82681.1"/>
    <property type="molecule type" value="Genomic_DNA"/>
</dbReference>
<dbReference type="OrthoDB" id="46712at2"/>
<dbReference type="NCBIfam" id="NF033550">
    <property type="entry name" value="transpos_ISL3"/>
    <property type="match status" value="1"/>
</dbReference>
<sequence length="409" mass="46936">MDQNQLYERILGLSTPWFVSDVDLDEISGLVEVQVECDTSANLCCPQCDQPAPRYDKRRRQWRHLDTCQFQTKVVADVPRVRCPEHGCRTIQVPWAEGNSRYTALFEALVIQWLKEASIQAVSRQLQLSWTAIDGIMKRAVRRGLAARTSPDVRFLSVDETAFRKGHDYVTILSNHQGRVIVVEDGKSADSLSRCYLSLTKAQRASIESVSMDMSPAYRKATFVHVEKARRKIAFDHFHIAQTLNDALNATRKSELHSVDASLRRTAHQSRYSWLKRRDRLDERERATLNWLSSQFSNTTIAWYLKEKARNIWKGNRVRGARAAWQEWIRLAKASDIRPVVTAAEQVEEKLWGILNAMRLKASNGLAEALNGRIRGLRVRAKGYRSKERFKTAILFHFGGLEMTPNPLK</sequence>
<dbReference type="InterPro" id="IPR029261">
    <property type="entry name" value="Transposase_Znf"/>
</dbReference>
<dbReference type="STRING" id="48727.SAMN05192555_1211"/>
<reference evidence="6" key="2">
    <citation type="submission" date="2016-10" db="EMBL/GenBank/DDBJ databases">
        <authorList>
            <person name="Varghese N."/>
            <person name="Submissions S."/>
        </authorList>
    </citation>
    <scope>NUCLEOTIDE SEQUENCE [LARGE SCALE GENOMIC DNA]</scope>
    <source>
        <strain evidence="6">AAP</strain>
    </source>
</reference>
<dbReference type="Pfam" id="PF01610">
    <property type="entry name" value="DDE_Tnp_ISL3"/>
    <property type="match status" value="1"/>
</dbReference>
<dbReference type="Proteomes" id="UP000199107">
    <property type="component" value="Unassembled WGS sequence"/>
</dbReference>
<dbReference type="RefSeq" id="WP_089660599.1">
    <property type="nucleotide sequence ID" value="NZ_FNGH01000021.1"/>
</dbReference>
<proteinExistence type="predicted"/>
<dbReference type="Pfam" id="PF14690">
    <property type="entry name" value="Zn_ribbon_ISL3"/>
    <property type="match status" value="1"/>
</dbReference>
<evidence type="ECO:0000313" key="6">
    <source>
        <dbReference type="Proteomes" id="UP000199107"/>
    </source>
</evidence>
<accession>A0A1G9WEM3</accession>
<dbReference type="PANTHER" id="PTHR33498:SF1">
    <property type="entry name" value="TRANSPOSASE FOR INSERTION SEQUENCE ELEMENT IS1557"/>
    <property type="match status" value="1"/>
</dbReference>
<keyword evidence="6" id="KW-1185">Reference proteome</keyword>
<dbReference type="InterPro" id="IPR047951">
    <property type="entry name" value="Transpos_ISL3"/>
</dbReference>
<dbReference type="Pfam" id="PF13542">
    <property type="entry name" value="HTH_Tnp_ISL3"/>
    <property type="match status" value="1"/>
</dbReference>
<reference evidence="4" key="1">
    <citation type="submission" date="2016-10" db="EMBL/GenBank/DDBJ databases">
        <authorList>
            <person name="de Groot N.N."/>
        </authorList>
    </citation>
    <scope>NUCLEOTIDE SEQUENCE [LARGE SCALE GENOMIC DNA]</scope>
    <source>
        <strain evidence="4">AAP</strain>
    </source>
</reference>
<feature type="domain" description="Transposase IS204/IS1001/IS1096/IS1165 DDE" evidence="1">
    <location>
        <begin position="156"/>
        <end position="394"/>
    </location>
</feature>
<feature type="domain" description="Transposase IS204/IS1001/IS1096/IS1165 zinc-finger" evidence="3">
    <location>
        <begin position="44"/>
        <end position="86"/>
    </location>
</feature>
<evidence type="ECO:0000259" key="1">
    <source>
        <dbReference type="Pfam" id="PF01610"/>
    </source>
</evidence>
<feature type="domain" description="Transposase IS204/IS1001/IS1096/IS1165 helix-turn-helix" evidence="2">
    <location>
        <begin position="92"/>
        <end position="141"/>
    </location>
</feature>
<dbReference type="InterPro" id="IPR002560">
    <property type="entry name" value="Transposase_DDE"/>
</dbReference>
<evidence type="ECO:0000313" key="4">
    <source>
        <dbReference type="EMBL" id="SDM82681.1"/>
    </source>
</evidence>
<evidence type="ECO:0000313" key="5">
    <source>
        <dbReference type="EMBL" id="SDM91350.1"/>
    </source>
</evidence>
<evidence type="ECO:0000259" key="2">
    <source>
        <dbReference type="Pfam" id="PF13542"/>
    </source>
</evidence>
<dbReference type="AlphaFoldDB" id="A0A1G9WEM3"/>
<organism evidence="4 6">
    <name type="scientific">Franzmannia pantelleriensis</name>
    <dbReference type="NCBI Taxonomy" id="48727"/>
    <lineage>
        <taxon>Bacteria</taxon>
        <taxon>Pseudomonadati</taxon>
        <taxon>Pseudomonadota</taxon>
        <taxon>Gammaproteobacteria</taxon>
        <taxon>Oceanospirillales</taxon>
        <taxon>Halomonadaceae</taxon>
        <taxon>Franzmannia</taxon>
    </lineage>
</organism>
<protein>
    <submittedName>
        <fullName evidence="4">Transposase</fullName>
    </submittedName>
</protein>
<dbReference type="EMBL" id="FNGH01000027">
    <property type="protein sequence ID" value="SDM91350.1"/>
    <property type="molecule type" value="Genomic_DNA"/>
</dbReference>
<gene>
    <name evidence="4" type="ORF">SAMN05192555_1211</name>
    <name evidence="5" type="ORF">SAMN05192555_1271</name>
</gene>
<evidence type="ECO:0000259" key="3">
    <source>
        <dbReference type="Pfam" id="PF14690"/>
    </source>
</evidence>